<reference evidence="3" key="1">
    <citation type="submission" date="2016-02" db="EMBL/GenBank/DDBJ databases">
        <title>Draft genome sequence of Microdochium bolleyi, a fungal endophyte of beachgrass.</title>
        <authorList>
            <consortium name="DOE Joint Genome Institute"/>
            <person name="David A.S."/>
            <person name="May G."/>
            <person name="Haridas S."/>
            <person name="Lim J."/>
            <person name="Wang M."/>
            <person name="Labutti K."/>
            <person name="Lipzen A."/>
            <person name="Barry K."/>
            <person name="Grigoriev I.V."/>
        </authorList>
    </citation>
    <scope>NUCLEOTIDE SEQUENCE [LARGE SCALE GENOMIC DNA]</scope>
    <source>
        <strain evidence="3">J235TASD1</strain>
    </source>
</reference>
<protein>
    <submittedName>
        <fullName evidence="2">Uncharacterized protein</fullName>
    </submittedName>
</protein>
<name>A0A136JHN6_9PEZI</name>
<dbReference type="InParanoid" id="A0A136JHN6"/>
<dbReference type="EMBL" id="KQ964245">
    <property type="protein sequence ID" value="KXJ96648.1"/>
    <property type="molecule type" value="Genomic_DNA"/>
</dbReference>
<feature type="compositionally biased region" description="Polar residues" evidence="1">
    <location>
        <begin position="40"/>
        <end position="56"/>
    </location>
</feature>
<accession>A0A136JHN6</accession>
<dbReference type="Proteomes" id="UP000070501">
    <property type="component" value="Unassembled WGS sequence"/>
</dbReference>
<organism evidence="2 3">
    <name type="scientific">Microdochium bolleyi</name>
    <dbReference type="NCBI Taxonomy" id="196109"/>
    <lineage>
        <taxon>Eukaryota</taxon>
        <taxon>Fungi</taxon>
        <taxon>Dikarya</taxon>
        <taxon>Ascomycota</taxon>
        <taxon>Pezizomycotina</taxon>
        <taxon>Sordariomycetes</taxon>
        <taxon>Xylariomycetidae</taxon>
        <taxon>Xylariales</taxon>
        <taxon>Microdochiaceae</taxon>
        <taxon>Microdochium</taxon>
    </lineage>
</organism>
<gene>
    <name evidence="2" type="ORF">Micbo1qcDRAFT_170441</name>
</gene>
<dbReference type="AlphaFoldDB" id="A0A136JHN6"/>
<keyword evidence="3" id="KW-1185">Reference proteome</keyword>
<feature type="region of interest" description="Disordered" evidence="1">
    <location>
        <begin position="19"/>
        <end position="61"/>
    </location>
</feature>
<evidence type="ECO:0000313" key="3">
    <source>
        <dbReference type="Proteomes" id="UP000070501"/>
    </source>
</evidence>
<evidence type="ECO:0000313" key="2">
    <source>
        <dbReference type="EMBL" id="KXJ96648.1"/>
    </source>
</evidence>
<sequence length="314" mass="32773">MTDFMPLCTCTCGRTLPSGVAVPTDNSKHQKLDSQPELPNGTNVTTRGEHPSSTPGCTRPESTIEMANYTLASTASTVSAATRTMVGEPTRTILPPVLTKATASSVTLADLEVRQLVVPTADVDDEAETSGTIVIITTSTSSTTTTATTTAAITPQIYPLIHGPWWEPPKSGLSTSTTTHHAARPTGWYSTEWYATGYPVSGTGSLPLPPPAVPTDTPRYGNTTTSATATTTARGLPSATAGITATLPPLAPRPPLVSSAVASRDEPWPAPLWRGAAAVKRSWQQRGELYPRITAMEVPLCALVTVAGVAVGLL</sequence>
<evidence type="ECO:0000256" key="1">
    <source>
        <dbReference type="SAM" id="MobiDB-lite"/>
    </source>
</evidence>
<proteinExistence type="predicted"/>